<keyword evidence="2" id="KW-0488">Methylation</keyword>
<dbReference type="InterPro" id="IPR051310">
    <property type="entry name" value="MCP_chemotaxis"/>
</dbReference>
<keyword evidence="5" id="KW-0472">Membrane</keyword>
<dbReference type="SMART" id="SM00086">
    <property type="entry name" value="PAC"/>
    <property type="match status" value="1"/>
</dbReference>
<evidence type="ECO:0000259" key="6">
    <source>
        <dbReference type="PROSITE" id="PS50111"/>
    </source>
</evidence>
<feature type="transmembrane region" description="Helical" evidence="5">
    <location>
        <begin position="169"/>
        <end position="188"/>
    </location>
</feature>
<organism evidence="9 10">
    <name type="scientific">Rugamonas rubra</name>
    <dbReference type="NCBI Taxonomy" id="758825"/>
    <lineage>
        <taxon>Bacteria</taxon>
        <taxon>Pseudomonadati</taxon>
        <taxon>Pseudomonadota</taxon>
        <taxon>Betaproteobacteria</taxon>
        <taxon>Burkholderiales</taxon>
        <taxon>Oxalobacteraceae</taxon>
        <taxon>Telluria group</taxon>
        <taxon>Rugamonas</taxon>
    </lineage>
</organism>
<dbReference type="PROSITE" id="PS50112">
    <property type="entry name" value="PAS"/>
    <property type="match status" value="1"/>
</dbReference>
<dbReference type="InterPro" id="IPR000014">
    <property type="entry name" value="PAS"/>
</dbReference>
<comment type="similarity">
    <text evidence="3">Belongs to the methyl-accepting chemotaxis (MCP) protein family.</text>
</comment>
<dbReference type="CDD" id="cd11386">
    <property type="entry name" value="MCP_signal"/>
    <property type="match status" value="1"/>
</dbReference>
<dbReference type="GO" id="GO:0007165">
    <property type="term" value="P:signal transduction"/>
    <property type="evidence" value="ECO:0007669"/>
    <property type="project" value="UniProtKB-KW"/>
</dbReference>
<protein>
    <submittedName>
        <fullName evidence="9">Methyl-accepting chemotaxis sensory transducer with Pas/Pac sensor</fullName>
    </submittedName>
</protein>
<feature type="domain" description="Methyl-accepting transducer" evidence="6">
    <location>
        <begin position="279"/>
        <end position="508"/>
    </location>
</feature>
<dbReference type="Gene3D" id="3.30.450.20">
    <property type="entry name" value="PAS domain"/>
    <property type="match status" value="1"/>
</dbReference>
<dbReference type="SUPFAM" id="SSF58104">
    <property type="entry name" value="Methyl-accepting chemotaxis protein (MCP) signaling domain"/>
    <property type="match status" value="1"/>
</dbReference>
<evidence type="ECO:0000256" key="3">
    <source>
        <dbReference type="ARBA" id="ARBA00029447"/>
    </source>
</evidence>
<dbReference type="RefSeq" id="WP_093385509.1">
    <property type="nucleotide sequence ID" value="NZ_FOTW01000007.1"/>
</dbReference>
<evidence type="ECO:0000256" key="4">
    <source>
        <dbReference type="PROSITE-ProRule" id="PRU00284"/>
    </source>
</evidence>
<dbReference type="SMART" id="SM00304">
    <property type="entry name" value="HAMP"/>
    <property type="match status" value="1"/>
</dbReference>
<dbReference type="EMBL" id="FOTW01000007">
    <property type="protein sequence ID" value="SFL75735.1"/>
    <property type="molecule type" value="Genomic_DNA"/>
</dbReference>
<dbReference type="InterPro" id="IPR001610">
    <property type="entry name" value="PAC"/>
</dbReference>
<accession>A0A1I4KA95</accession>
<dbReference type="Gene3D" id="1.10.287.950">
    <property type="entry name" value="Methyl-accepting chemotaxis protein"/>
    <property type="match status" value="1"/>
</dbReference>
<dbReference type="SMART" id="SM00283">
    <property type="entry name" value="MA"/>
    <property type="match status" value="1"/>
</dbReference>
<comment type="subcellular location">
    <subcellularLocation>
        <location evidence="1">Membrane</location>
    </subcellularLocation>
</comment>
<dbReference type="Pfam" id="PF08447">
    <property type="entry name" value="PAS_3"/>
    <property type="match status" value="1"/>
</dbReference>
<dbReference type="NCBIfam" id="TIGR00229">
    <property type="entry name" value="sensory_box"/>
    <property type="match status" value="1"/>
</dbReference>
<dbReference type="SUPFAM" id="SSF55785">
    <property type="entry name" value="PYP-like sensor domain (PAS domain)"/>
    <property type="match status" value="1"/>
</dbReference>
<dbReference type="Pfam" id="PF00015">
    <property type="entry name" value="MCPsignal"/>
    <property type="match status" value="1"/>
</dbReference>
<feature type="domain" description="PAS" evidence="7">
    <location>
        <begin position="25"/>
        <end position="76"/>
    </location>
</feature>
<dbReference type="CDD" id="cd00130">
    <property type="entry name" value="PAS"/>
    <property type="match status" value="1"/>
</dbReference>
<dbReference type="PROSITE" id="PS50111">
    <property type="entry name" value="CHEMOTAXIS_TRANSDUC_2"/>
    <property type="match status" value="1"/>
</dbReference>
<dbReference type="Pfam" id="PF00672">
    <property type="entry name" value="HAMP"/>
    <property type="match status" value="1"/>
</dbReference>
<keyword evidence="5" id="KW-0812">Transmembrane</keyword>
<feature type="domain" description="HAMP" evidence="8">
    <location>
        <begin position="222"/>
        <end position="274"/>
    </location>
</feature>
<dbReference type="GO" id="GO:0004888">
    <property type="term" value="F:transmembrane signaling receptor activity"/>
    <property type="evidence" value="ECO:0007669"/>
    <property type="project" value="TreeGrafter"/>
</dbReference>
<dbReference type="GO" id="GO:0006935">
    <property type="term" value="P:chemotaxis"/>
    <property type="evidence" value="ECO:0007669"/>
    <property type="project" value="TreeGrafter"/>
</dbReference>
<reference evidence="9 10" key="1">
    <citation type="submission" date="2016-10" db="EMBL/GenBank/DDBJ databases">
        <authorList>
            <person name="de Groot N.N."/>
        </authorList>
    </citation>
    <scope>NUCLEOTIDE SEQUENCE [LARGE SCALE GENOMIC DNA]</scope>
    <source>
        <strain evidence="9 10">ATCC 43154</strain>
    </source>
</reference>
<evidence type="ECO:0000259" key="7">
    <source>
        <dbReference type="PROSITE" id="PS50112"/>
    </source>
</evidence>
<keyword evidence="5" id="KW-1133">Transmembrane helix</keyword>
<dbReference type="AlphaFoldDB" id="A0A1I4KA95"/>
<dbReference type="STRING" id="758825.SAMN02982985_01386"/>
<dbReference type="PROSITE" id="PS50885">
    <property type="entry name" value="HAMP"/>
    <property type="match status" value="1"/>
</dbReference>
<dbReference type="InterPro" id="IPR003660">
    <property type="entry name" value="HAMP_dom"/>
</dbReference>
<evidence type="ECO:0000256" key="5">
    <source>
        <dbReference type="SAM" id="Phobius"/>
    </source>
</evidence>
<evidence type="ECO:0000313" key="9">
    <source>
        <dbReference type="EMBL" id="SFL75735.1"/>
    </source>
</evidence>
<keyword evidence="4" id="KW-0807">Transducer</keyword>
<dbReference type="InterPro" id="IPR035965">
    <property type="entry name" value="PAS-like_dom_sf"/>
</dbReference>
<evidence type="ECO:0000256" key="1">
    <source>
        <dbReference type="ARBA" id="ARBA00004370"/>
    </source>
</evidence>
<dbReference type="InterPro" id="IPR004089">
    <property type="entry name" value="MCPsignal_dom"/>
</dbReference>
<dbReference type="OrthoDB" id="9806477at2"/>
<evidence type="ECO:0000259" key="8">
    <source>
        <dbReference type="PROSITE" id="PS50885"/>
    </source>
</evidence>
<evidence type="ECO:0000256" key="2">
    <source>
        <dbReference type="ARBA" id="ARBA00022481"/>
    </source>
</evidence>
<dbReference type="InterPro" id="IPR013655">
    <property type="entry name" value="PAS_fold_3"/>
</dbReference>
<proteinExistence type="inferred from homology"/>
<evidence type="ECO:0000313" key="10">
    <source>
        <dbReference type="Proteomes" id="UP000199470"/>
    </source>
</evidence>
<dbReference type="GO" id="GO:0005886">
    <property type="term" value="C:plasma membrane"/>
    <property type="evidence" value="ECO:0007669"/>
    <property type="project" value="TreeGrafter"/>
</dbReference>
<dbReference type="CDD" id="cd06225">
    <property type="entry name" value="HAMP"/>
    <property type="match status" value="1"/>
</dbReference>
<dbReference type="Proteomes" id="UP000199470">
    <property type="component" value="Unassembled WGS sequence"/>
</dbReference>
<name>A0A1I4KA95_9BURK</name>
<gene>
    <name evidence="9" type="ORF">SAMN02982985_01386</name>
</gene>
<dbReference type="SMART" id="SM00091">
    <property type="entry name" value="PAS"/>
    <property type="match status" value="1"/>
</dbReference>
<sequence length="569" mass="60550">MRNNSPVTQNEYVLIDGKTIVSTTDLQGNIDYANPYFIEVSGFTEQELIGAPQNILRHPDMPAEAFADLWRTIKDGMPWTGMVKNRCKNGDYYWVLANITPVIEQGRPIGYMSVRTKPSREQVKQAGAAYDEIRQGNPRGLRIVNGRVEQSGVLAILAGWRKLSLARHIGLNAGLISLMMALCAVALWDVHGTSGKALHAWLSGVAGLAALMTLYFWSSLYNHVVLPLRRATGAARQMAGGDLTGEIVIERDDEVGQLLAALRQMNVNLHSIISDVRSNFAEITVATGEIATGNMDLSGRTESQASSLQQTAASMEQLTSNVQQSAGSVARANELAGSASRVAKAGGDIVSQVVLTMGDISDSSRKILDIIGLIDGIAFQTNILALNAAVEAARAGEEGRGFAVVASEVRGLAQRSATAAKEIKGLIDMSIAKVNAGTALTNSAGATMSEVMQSVDRVTQVMDEISNSTSEQSQGIGQVNDAVIQIDDITQQNAALVEQAAAAAGNLEQQARHVEQAMAVFKLKSQARTAPAGVVQVARAPLAGLPLLRRPALPAAKVVSLPRRVKQLA</sequence>
<dbReference type="FunFam" id="1.10.287.950:FF:000001">
    <property type="entry name" value="Methyl-accepting chemotaxis sensory transducer"/>
    <property type="match status" value="1"/>
</dbReference>
<keyword evidence="10" id="KW-1185">Reference proteome</keyword>
<dbReference type="PANTHER" id="PTHR43531">
    <property type="entry name" value="PROTEIN ICFG"/>
    <property type="match status" value="1"/>
</dbReference>
<feature type="transmembrane region" description="Helical" evidence="5">
    <location>
        <begin position="200"/>
        <end position="220"/>
    </location>
</feature>
<dbReference type="PANTHER" id="PTHR43531:SF14">
    <property type="entry name" value="METHYL-ACCEPTING CHEMOTAXIS PROTEIN I-RELATED"/>
    <property type="match status" value="1"/>
</dbReference>